<feature type="transmembrane region" description="Helical" evidence="1">
    <location>
        <begin position="256"/>
        <end position="274"/>
    </location>
</feature>
<evidence type="ECO:0000313" key="2">
    <source>
        <dbReference type="EMBL" id="PJF47242.1"/>
    </source>
</evidence>
<reference evidence="2 3" key="1">
    <citation type="submission" date="2017-11" db="EMBL/GenBank/DDBJ databases">
        <title>Evolution of Phototrophy in the Chloroflexi Phylum Driven by Horizontal Gene Transfer.</title>
        <authorList>
            <person name="Ward L.M."/>
            <person name="Hemp J."/>
            <person name="Shih P.M."/>
            <person name="Mcglynn S.E."/>
            <person name="Fischer W."/>
        </authorList>
    </citation>
    <scope>NUCLEOTIDE SEQUENCE [LARGE SCALE GENOMIC DNA]</scope>
    <source>
        <strain evidence="2">JP3_7</strain>
    </source>
</reference>
<dbReference type="AlphaFoldDB" id="A0A2M8QBS2"/>
<keyword evidence="1" id="KW-0472">Membrane</keyword>
<feature type="transmembrane region" description="Helical" evidence="1">
    <location>
        <begin position="226"/>
        <end position="244"/>
    </location>
</feature>
<evidence type="ECO:0000256" key="1">
    <source>
        <dbReference type="SAM" id="Phobius"/>
    </source>
</evidence>
<proteinExistence type="predicted"/>
<dbReference type="Proteomes" id="UP000230790">
    <property type="component" value="Unassembled WGS sequence"/>
</dbReference>
<sequence length="288" mass="31569">MTRQRCWSAKMAASCTRQTFRCCDLFERHIPVHTQAMTQSVPPRPAPARGSSPALASEIDLDARSDTPVVLLTLLIAAAVGAALAVVLLPQYLPALAQSAAGESPKAYWFLSRASGFVAFGLLWLSTALGLLMTGKLARDWPGHLVAFEVHQFSSLLALAFALFHALILLGDRYIGYTLEQVLTPFGSRSYRPLEVGLGQIGFYLAGLVTFTFYVRRLISQRAWRLIHYLSFAVFLMTLWHGLSSGTDSGERWAQALYWGAGGSVLFLTLYRILSAWVKIEPAAKSGA</sequence>
<name>A0A2M8QBS2_9CHLR</name>
<keyword evidence="1" id="KW-1133">Transmembrane helix</keyword>
<dbReference type="EMBL" id="PGTN01000059">
    <property type="protein sequence ID" value="PJF47242.1"/>
    <property type="molecule type" value="Genomic_DNA"/>
</dbReference>
<keyword evidence="1" id="KW-0812">Transmembrane</keyword>
<feature type="transmembrane region" description="Helical" evidence="1">
    <location>
        <begin position="69"/>
        <end position="89"/>
    </location>
</feature>
<evidence type="ECO:0000313" key="3">
    <source>
        <dbReference type="Proteomes" id="UP000230790"/>
    </source>
</evidence>
<protein>
    <recommendedName>
        <fullName evidence="4">Ferric oxidoreductase domain-containing protein</fullName>
    </recommendedName>
</protein>
<evidence type="ECO:0008006" key="4">
    <source>
        <dbReference type="Google" id="ProtNLM"/>
    </source>
</evidence>
<organism evidence="2 3">
    <name type="scientific">Candidatus Thermofonsia Clade 3 bacterium</name>
    <dbReference type="NCBI Taxonomy" id="2364212"/>
    <lineage>
        <taxon>Bacteria</taxon>
        <taxon>Bacillati</taxon>
        <taxon>Chloroflexota</taxon>
        <taxon>Candidatus Thermofontia</taxon>
        <taxon>Candidatus Thermofonsia Clade 3</taxon>
    </lineage>
</organism>
<feature type="transmembrane region" description="Helical" evidence="1">
    <location>
        <begin position="109"/>
        <end position="132"/>
    </location>
</feature>
<comment type="caution">
    <text evidence="2">The sequence shown here is derived from an EMBL/GenBank/DDBJ whole genome shotgun (WGS) entry which is preliminary data.</text>
</comment>
<feature type="transmembrane region" description="Helical" evidence="1">
    <location>
        <begin position="153"/>
        <end position="176"/>
    </location>
</feature>
<accession>A0A2M8QBS2</accession>
<feature type="transmembrane region" description="Helical" evidence="1">
    <location>
        <begin position="196"/>
        <end position="214"/>
    </location>
</feature>
<gene>
    <name evidence="2" type="ORF">CUN48_09660</name>
</gene>